<feature type="domain" description="Peptidase S59" evidence="11">
    <location>
        <begin position="446"/>
        <end position="592"/>
    </location>
</feature>
<feature type="compositionally biased region" description="Low complexity" evidence="10">
    <location>
        <begin position="13"/>
        <end position="33"/>
    </location>
</feature>
<evidence type="ECO:0000256" key="4">
    <source>
        <dbReference type="ARBA" id="ARBA00022813"/>
    </source>
</evidence>
<feature type="compositionally biased region" description="Low complexity" evidence="10">
    <location>
        <begin position="231"/>
        <end position="243"/>
    </location>
</feature>
<evidence type="ECO:0000256" key="7">
    <source>
        <dbReference type="ARBA" id="ARBA00023010"/>
    </source>
</evidence>
<dbReference type="PROSITE" id="PS51434">
    <property type="entry name" value="NUP_C"/>
    <property type="match status" value="1"/>
</dbReference>
<evidence type="ECO:0000259" key="11">
    <source>
        <dbReference type="PROSITE" id="PS51434"/>
    </source>
</evidence>
<feature type="region of interest" description="Disordered" evidence="10">
    <location>
        <begin position="1"/>
        <end position="145"/>
    </location>
</feature>
<feature type="region of interest" description="Disordered" evidence="10">
    <location>
        <begin position="386"/>
        <end position="415"/>
    </location>
</feature>
<dbReference type="Pfam" id="PF12110">
    <property type="entry name" value="Nup96"/>
    <property type="match status" value="1"/>
</dbReference>
<dbReference type="PANTHER" id="PTHR23198">
    <property type="entry name" value="NUCLEOPORIN"/>
    <property type="match status" value="1"/>
</dbReference>
<feature type="compositionally biased region" description="Low complexity" evidence="10">
    <location>
        <begin position="118"/>
        <end position="129"/>
    </location>
</feature>
<dbReference type="Gene3D" id="3.30.1610.10">
    <property type="entry name" value="Peptidase S59, nucleoporin"/>
    <property type="match status" value="1"/>
</dbReference>
<dbReference type="Pfam" id="PF04096">
    <property type="entry name" value="Nucleoporin2"/>
    <property type="match status" value="1"/>
</dbReference>
<evidence type="ECO:0000256" key="1">
    <source>
        <dbReference type="ARBA" id="ARBA00004567"/>
    </source>
</evidence>
<name>A0ABX6F1F7_KLUMA</name>
<feature type="compositionally biased region" description="Polar residues" evidence="10">
    <location>
        <begin position="105"/>
        <end position="117"/>
    </location>
</feature>
<keyword evidence="4" id="KW-0068">Autocatalytic cleavage</keyword>
<dbReference type="PANTHER" id="PTHR23198:SF6">
    <property type="entry name" value="NUCLEAR PORE COMPLEX PROTEIN NUP98-NUP96"/>
    <property type="match status" value="1"/>
</dbReference>
<feature type="compositionally biased region" description="Polar residues" evidence="10">
    <location>
        <begin position="34"/>
        <end position="66"/>
    </location>
</feature>
<dbReference type="InterPro" id="IPR007230">
    <property type="entry name" value="Nup98_auto-Pept-S59_dom"/>
</dbReference>
<keyword evidence="13" id="KW-1185">Reference proteome</keyword>
<feature type="region of interest" description="Disordered" evidence="10">
    <location>
        <begin position="205"/>
        <end position="247"/>
    </location>
</feature>
<dbReference type="InterPro" id="IPR021967">
    <property type="entry name" value="Nup98_C"/>
</dbReference>
<feature type="compositionally biased region" description="Polar residues" evidence="10">
    <location>
        <begin position="130"/>
        <end position="145"/>
    </location>
</feature>
<dbReference type="Gene3D" id="1.25.40.690">
    <property type="match status" value="1"/>
</dbReference>
<keyword evidence="3" id="KW-0813">Transport</keyword>
<feature type="compositionally biased region" description="Low complexity" evidence="10">
    <location>
        <begin position="286"/>
        <end position="301"/>
    </location>
</feature>
<sequence>MFGNNKPPGSLFGNLNTSTPTTSTPTSNGLLNNKPNTGSLFGGNAVSTPSPGNPTGFNTTQTNNKPALNLFGNNNAAQNTPQANSLFQSSNTVSSTPKPLLFSAPGNNNTQQSGGLFSNSNTQQPSQNNALGTSTTNGFKLGEQTSSTNQVGGLFGNKITTNSNATGTAGTGTGSLFGNNSGQSNILSSNSNTLNNSNTAPKTSLFGNSSSQGTGSLFSTNKPTGLSNTFMNNPQSMQPNSQQVTSNPYGLQLNSTTVLTMPESITSSLASQPKPASEMKPSRKFSTASSSTSTLNTSSNSTLIGKLTSRLKNLKSRETTQGLFSPSNKFLVRQDGIAQPTKEDSNIKSKQINGKNALLTSLYQKDFSNIKKLTIDTNRSAAKKMRLLSGESSTTKIKSLEEKESSNNNATKNDKLLFSSNPLEMSPVQKTSVASNEELNPSSSLTTDYWCSPTVEQLKKLSKKQLANVSNFVIGRKNIGSISFEYDVDLTAFSEDFNDLFGKTVIFNENKTVEVYPDPDNKPQVGYGLNVPAVITLQNVYPIDKKTKKPITDNSKIAEVQYFIKRLRNMKEMEFISYNPFGGVWTFKVKHFSVWGIVNEEDIEVDTEEAINESAKEIKNRHLAFPKGYYGGKMFAPINEDSEEEDQNLTGNETVAIRKDVLGLDNEIPVSSSIENDYNDADMSLIIKEKPYEPSEVNEEDLDLLNSSPELMTSRNWKEQLELAGDSKNSIFSKPFMLKNTATDSLDDILFPNFQEQLAAYKSIKAERRMNSAISLAKFNNNGKLLVKDPSQPSGCKQIIFRSNVQINKSAFDRVFTSYLNTSIISTRKNGYPAVEECSLNFNNIASAYSNVPNEDKILKLASILFDPISLSYDVHNKQVYDTLVKKQRYMNLCQWLVEETADEVDSKLSTAEPLESIFLYLAKNDIVNASKTAISSNNKHLAVLISLLGSNDPIVSETASAQIAKWKSLGSKVNPVIISIYQLLTGSPFNSGSLINESNNYSWLVNFGLQLYYGDIDSFSLQELTLKALTNPFIDTASLTSFEKMSMNIMKLFACSDLQVEVLLDELRTYSKTFDVRLCWFFTQMLKRDDMSNLLRDRITLEFIEQLKIDAMYKEALFVACFISNDFVAQQMIDQILSSEIIYFTSAENETILERLSISSAIIHRHLALHDKYCGDYLSEVRNLLKAGQYKEAEIVVITTVAPKLILNAKSNKDHLLLLDQLLKKFPAHTISTWDKGLAVYEKYIKLILNDSVDENTIHSIITALPPLRNEYSQHELVNVACSFISETVSELFLINFESLSKKIPKESLLSLPLGQPESKYLSKVLSSM</sequence>
<evidence type="ECO:0000256" key="9">
    <source>
        <dbReference type="ARBA" id="ARBA00023242"/>
    </source>
</evidence>
<dbReference type="SUPFAM" id="SSF82215">
    <property type="entry name" value="C-terminal autoproteolytic domain of nucleoporin nup98"/>
    <property type="match status" value="1"/>
</dbReference>
<evidence type="ECO:0000256" key="6">
    <source>
        <dbReference type="ARBA" id="ARBA00022927"/>
    </source>
</evidence>
<keyword evidence="8" id="KW-0906">Nuclear pore complex</keyword>
<evidence type="ECO:0000256" key="8">
    <source>
        <dbReference type="ARBA" id="ARBA00023132"/>
    </source>
</evidence>
<feature type="compositionally biased region" description="Polar residues" evidence="10">
    <location>
        <begin position="205"/>
        <end position="230"/>
    </location>
</feature>
<keyword evidence="7" id="KW-0811">Translocation</keyword>
<feature type="region of interest" description="Disordered" evidence="10">
    <location>
        <begin position="265"/>
        <end position="301"/>
    </location>
</feature>
<protein>
    <submittedName>
        <fullName evidence="12">Nucleoporin NUP145</fullName>
    </submittedName>
</protein>
<keyword evidence="9" id="KW-0539">Nucleus</keyword>
<evidence type="ECO:0000256" key="10">
    <source>
        <dbReference type="SAM" id="MobiDB-lite"/>
    </source>
</evidence>
<dbReference type="InterPro" id="IPR037665">
    <property type="entry name" value="Nucleoporin_S59-like"/>
</dbReference>
<proteinExistence type="inferred from homology"/>
<dbReference type="Proteomes" id="UP000422736">
    <property type="component" value="Chromosome 6"/>
</dbReference>
<accession>A0ABX6F1F7</accession>
<keyword evidence="6" id="KW-0653">Protein transport</keyword>
<reference evidence="12 13" key="2">
    <citation type="submission" date="2019-11" db="EMBL/GenBank/DDBJ databases">
        <authorList>
            <person name="Lu H."/>
        </authorList>
    </citation>
    <scope>NUCLEOTIDE SEQUENCE [LARGE SCALE GENOMIC DNA]</scope>
    <source>
        <strain evidence="12 13">FIM1</strain>
    </source>
</reference>
<reference evidence="12 13" key="1">
    <citation type="submission" date="2016-03" db="EMBL/GenBank/DDBJ databases">
        <title>How can Kluyveromyces marxianus grow so fast - potential evolutionary course in Saccharomyces Complex revealed by comparative genomics.</title>
        <authorList>
            <person name="Mo W."/>
            <person name="Lu W."/>
            <person name="Yang X."/>
            <person name="Qi J."/>
            <person name="Lv H."/>
        </authorList>
    </citation>
    <scope>NUCLEOTIDE SEQUENCE [LARGE SCALE GENOMIC DNA]</scope>
    <source>
        <strain evidence="12 13">FIM1</strain>
    </source>
</reference>
<evidence type="ECO:0000256" key="2">
    <source>
        <dbReference type="ARBA" id="ARBA00008926"/>
    </source>
</evidence>
<comment type="subcellular location">
    <subcellularLocation>
        <location evidence="1">Nucleus</location>
        <location evidence="1">Nuclear pore complex</location>
    </subcellularLocation>
</comment>
<feature type="compositionally biased region" description="Polar residues" evidence="10">
    <location>
        <begin position="85"/>
        <end position="97"/>
    </location>
</feature>
<evidence type="ECO:0000313" key="13">
    <source>
        <dbReference type="Proteomes" id="UP000422736"/>
    </source>
</evidence>
<keyword evidence="5" id="KW-0509">mRNA transport</keyword>
<evidence type="ECO:0000256" key="3">
    <source>
        <dbReference type="ARBA" id="ARBA00022448"/>
    </source>
</evidence>
<comment type="similarity">
    <text evidence="2">Belongs to the nucleoporin GLFG family.</text>
</comment>
<evidence type="ECO:0000313" key="12">
    <source>
        <dbReference type="EMBL" id="QGN17212.1"/>
    </source>
</evidence>
<feature type="compositionally biased region" description="Low complexity" evidence="10">
    <location>
        <begin position="73"/>
        <end position="84"/>
    </location>
</feature>
<organism evidence="12 13">
    <name type="scientific">Kluyveromyces marxianus</name>
    <name type="common">Yeast</name>
    <name type="synonym">Candida kefyr</name>
    <dbReference type="NCBI Taxonomy" id="4911"/>
    <lineage>
        <taxon>Eukaryota</taxon>
        <taxon>Fungi</taxon>
        <taxon>Dikarya</taxon>
        <taxon>Ascomycota</taxon>
        <taxon>Saccharomycotina</taxon>
        <taxon>Saccharomycetes</taxon>
        <taxon>Saccharomycetales</taxon>
        <taxon>Saccharomycetaceae</taxon>
        <taxon>Kluyveromyces</taxon>
    </lineage>
</organism>
<gene>
    <name evidence="12" type="primary">NUP145</name>
    <name evidence="12" type="ORF">FIM1_3943</name>
</gene>
<dbReference type="InterPro" id="IPR036903">
    <property type="entry name" value="Nup98_auto-Pept-S59_dom_sf"/>
</dbReference>
<dbReference type="EMBL" id="CP015059">
    <property type="protein sequence ID" value="QGN17212.1"/>
    <property type="molecule type" value="Genomic_DNA"/>
</dbReference>
<evidence type="ECO:0000256" key="5">
    <source>
        <dbReference type="ARBA" id="ARBA00022816"/>
    </source>
</evidence>